<feature type="region of interest" description="Disordered" evidence="8">
    <location>
        <begin position="159"/>
        <end position="344"/>
    </location>
</feature>
<keyword evidence="2 10" id="KW-0723">Serine/threonine-protein kinase</keyword>
<dbReference type="SMART" id="SM00220">
    <property type="entry name" value="S_TKc"/>
    <property type="match status" value="1"/>
</dbReference>
<feature type="region of interest" description="Disordered" evidence="8">
    <location>
        <begin position="1"/>
        <end position="87"/>
    </location>
</feature>
<feature type="region of interest" description="Disordered" evidence="8">
    <location>
        <begin position="1059"/>
        <end position="1133"/>
    </location>
</feature>
<evidence type="ECO:0000313" key="10">
    <source>
        <dbReference type="EMBL" id="POY74679.1"/>
    </source>
</evidence>
<dbReference type="SUPFAM" id="SSF56112">
    <property type="entry name" value="Protein kinase-like (PK-like)"/>
    <property type="match status" value="1"/>
</dbReference>
<feature type="binding site" evidence="7">
    <location>
        <position position="1199"/>
    </location>
    <ligand>
        <name>ATP</name>
        <dbReference type="ChEBI" id="CHEBI:30616"/>
    </ligand>
</feature>
<dbReference type="GO" id="GO:0004712">
    <property type="term" value="F:protein serine/threonine/tyrosine kinase activity"/>
    <property type="evidence" value="ECO:0007669"/>
    <property type="project" value="TreeGrafter"/>
</dbReference>
<dbReference type="InterPro" id="IPR050591">
    <property type="entry name" value="GSK-3"/>
</dbReference>
<dbReference type="InterPro" id="IPR011009">
    <property type="entry name" value="Kinase-like_dom_sf"/>
</dbReference>
<evidence type="ECO:0000313" key="11">
    <source>
        <dbReference type="Proteomes" id="UP000237144"/>
    </source>
</evidence>
<dbReference type="Gene3D" id="1.10.510.10">
    <property type="entry name" value="Transferase(Phosphotransferase) domain 1"/>
    <property type="match status" value="1"/>
</dbReference>
<feature type="compositionally biased region" description="Pro residues" evidence="8">
    <location>
        <begin position="183"/>
        <end position="197"/>
    </location>
</feature>
<evidence type="ECO:0000256" key="6">
    <source>
        <dbReference type="ARBA" id="ARBA00022840"/>
    </source>
</evidence>
<dbReference type="PROSITE" id="PS50011">
    <property type="entry name" value="PROTEIN_KINASE_DOM"/>
    <property type="match status" value="1"/>
</dbReference>
<keyword evidence="6 7" id="KW-0067">ATP-binding</keyword>
<sequence>MSPHSSGTRRTHRHDAAADQTNTTAATSSSTVEPFPPVTESQRSRIEQTLAQLPDGARTWADLTSAQQRLERGGPGRDDHDENEEDDNDGLYELWLKLVWQDGITWRDKWDNVKRQVDLPYAPRRGARDEERQQRTHRRRPSDNLDLLREKLDRISIGLAHGQPDQQARQPVPPSMQPRRPHSTPPRPLLVPPPPPEQTATRLGYGTDEHAHGYLSSDDQFAGVPTPRQRRLARLALPPRAERGPFTTTTTDEDDSSKPPAAHQPSRSRQATHVEAGGESTPEVTMPPPVMSTPVRPSAAHGSLDADPKPEPDPTPLLSARLSTLQSQPPAEVVPPRPPLSPAPSSSLLIGATFSQPEAVSRALQFSRLRLLLPLFTHWSNKTRVILAREAELELRRGDWLKRCAVESWRFRLGRIGEQDAAAREFARKRVRRLVVAAWRERVREREKRKRVADLTSARDTVIQRRDTRLVHAAYDKWRFRAADRVVSRRRANNLARAALLTWRRRLRARASRTRALEEVAEEQWDRWELGRAKTSWTWWIRRTALRVKEDAIRNEKDEQVKATVLSRWHHRAQEADRIRRLEALATYSDSHRLATESLSHWIALLVRRRQQETHASSHAQTLLVKRATVLFTRWRLLLRLRLSTRVREQDLSASMLERWLDAYEHVGFDLVDKANRHAAERDSTLARVSLASWRDSTGRVLRLNKAGQGVCTTRTLVKALSAWRDRVAKQEVQVRKAQVVRDFLLLRSCWRKWAEREWERRRVAWEETKKRERTREAWQFWVQQTQRKRLERELVVRFRRKQDGRLAAATLDAWLGAVIAHRERDREAAQWSNARLLRFGFSGWARATVRADQRLVLADAHRAVKLEELRERLFRQWTTNARKTRDLRERYEAVLSHRRHAMLEQSWDQWRERTLRGVETQLEQRRNARERERAWDWWKSRTKTLAAIDYHKVQLASRALTCWRAWTPQRELSMQAASADRRAMQSGALQVWRIKANAKFALRSLNGRMRLGHSPSSASPPVEAHHIPQCSGLVTSFKPVTLLSSLLCLRLPRWARFSRSDSPAGSSPHPSASPTPFAQGVTDPENASLEAGQSTEAAPDLASETLTSSEPSRHSRHSAPAVMAGSSESKVGTMTTSSTAAVAEQEYQTVRVREADSGRSVQITFLETHVVGQGSFGTVTRAELLGETEEERGVVALKRTRQDKRFKCREMQIVSAVSHPNVVKLRYFWYEADDGTDDLCLNLMFEYMPETLYRVYKAFVKRRQHFPDILVKLYTYELLRGLAYLHARGICHRDVKPQNLLVDPDTGRLVIIDFGSAKVLKPDEPNVSYTASRFYRAPELIFGSTEYTHSIDLWGVGCILGELVQGGVLFPGTSGIDQLVEIIKVLGTPTRKQIQAMNRFYETYSFPDFKPTPFKQVVPRASPEHLSLLSSLLRFEPDYRLTAIEALTHNLFDELRTGNGPNPQSEWQLRLPGGKPAQVELFDFSDLELSIRPDLNERLLPPHARGYVLDDSGIDLECFKPIDVERYRLSID</sequence>
<feature type="compositionally biased region" description="Pro residues" evidence="8">
    <location>
        <begin position="332"/>
        <end position="342"/>
    </location>
</feature>
<feature type="region of interest" description="Disordered" evidence="8">
    <location>
        <begin position="124"/>
        <end position="145"/>
    </location>
</feature>
<evidence type="ECO:0000256" key="5">
    <source>
        <dbReference type="ARBA" id="ARBA00022777"/>
    </source>
</evidence>
<comment type="caution">
    <text evidence="10">The sequence shown here is derived from an EMBL/GenBank/DDBJ whole genome shotgun (WGS) entry which is preliminary data.</text>
</comment>
<dbReference type="GO" id="GO:0007165">
    <property type="term" value="P:signal transduction"/>
    <property type="evidence" value="ECO:0007669"/>
    <property type="project" value="TreeGrafter"/>
</dbReference>
<comment type="similarity">
    <text evidence="1">Belongs to the protein kinase superfamily. CMGC Ser/Thr protein kinase family. GSK-3 subfamily.</text>
</comment>
<name>A0A2S5BD28_9BASI</name>
<feature type="domain" description="Protein kinase" evidence="9">
    <location>
        <begin position="1166"/>
        <end position="1453"/>
    </location>
</feature>
<keyword evidence="5 10" id="KW-0418">Kinase</keyword>
<reference evidence="10 11" key="1">
    <citation type="journal article" date="2018" name="Front. Microbiol.">
        <title>Prospects for Fungal Bioremediation of Acidic Radioactive Waste Sites: Characterization and Genome Sequence of Rhodotorula taiwanensis MD1149.</title>
        <authorList>
            <person name="Tkavc R."/>
            <person name="Matrosova V.Y."/>
            <person name="Grichenko O.E."/>
            <person name="Gostincar C."/>
            <person name="Volpe R.P."/>
            <person name="Klimenkova P."/>
            <person name="Gaidamakova E.K."/>
            <person name="Zhou C.E."/>
            <person name="Stewart B.J."/>
            <person name="Lyman M.G."/>
            <person name="Malfatti S.A."/>
            <person name="Rubinfeld B."/>
            <person name="Courtot M."/>
            <person name="Singh J."/>
            <person name="Dalgard C.L."/>
            <person name="Hamilton T."/>
            <person name="Frey K.G."/>
            <person name="Gunde-Cimerman N."/>
            <person name="Dugan L."/>
            <person name="Daly M.J."/>
        </authorList>
    </citation>
    <scope>NUCLEOTIDE SEQUENCE [LARGE SCALE GENOMIC DNA]</scope>
    <source>
        <strain evidence="10 11">MD1149</strain>
    </source>
</reference>
<keyword evidence="11" id="KW-1185">Reference proteome</keyword>
<dbReference type="PANTHER" id="PTHR24057">
    <property type="entry name" value="GLYCOGEN SYNTHASE KINASE-3 ALPHA"/>
    <property type="match status" value="1"/>
</dbReference>
<dbReference type="STRING" id="741276.A0A2S5BD28"/>
<gene>
    <name evidence="10" type="ORF">BMF94_2441</name>
</gene>
<evidence type="ECO:0000256" key="7">
    <source>
        <dbReference type="PROSITE-ProRule" id="PRU10141"/>
    </source>
</evidence>
<dbReference type="GO" id="GO:0005524">
    <property type="term" value="F:ATP binding"/>
    <property type="evidence" value="ECO:0007669"/>
    <property type="project" value="UniProtKB-UniRule"/>
</dbReference>
<dbReference type="CDD" id="cd14137">
    <property type="entry name" value="STKc_GSK3"/>
    <property type="match status" value="1"/>
</dbReference>
<dbReference type="GO" id="GO:0004674">
    <property type="term" value="F:protein serine/threonine kinase activity"/>
    <property type="evidence" value="ECO:0007669"/>
    <property type="project" value="UniProtKB-KW"/>
</dbReference>
<dbReference type="Proteomes" id="UP000237144">
    <property type="component" value="Unassembled WGS sequence"/>
</dbReference>
<dbReference type="InterPro" id="IPR013665">
    <property type="entry name" value="Sfi1_dom"/>
</dbReference>
<dbReference type="InterPro" id="IPR008271">
    <property type="entry name" value="Ser/Thr_kinase_AS"/>
</dbReference>
<keyword evidence="3 10" id="KW-0808">Transferase</keyword>
<organism evidence="10 11">
    <name type="scientific">Rhodotorula taiwanensis</name>
    <dbReference type="NCBI Taxonomy" id="741276"/>
    <lineage>
        <taxon>Eukaryota</taxon>
        <taxon>Fungi</taxon>
        <taxon>Dikarya</taxon>
        <taxon>Basidiomycota</taxon>
        <taxon>Pucciniomycotina</taxon>
        <taxon>Microbotryomycetes</taxon>
        <taxon>Sporidiobolales</taxon>
        <taxon>Sporidiobolaceae</taxon>
        <taxon>Rhodotorula</taxon>
    </lineage>
</organism>
<dbReference type="Gene3D" id="3.30.200.20">
    <property type="entry name" value="Phosphorylase Kinase, domain 1"/>
    <property type="match status" value="1"/>
</dbReference>
<dbReference type="FunFam" id="1.10.510.10:FF:000624">
    <property type="entry name" value="Mitogen-activated protein kinase"/>
    <property type="match status" value="1"/>
</dbReference>
<dbReference type="PROSITE" id="PS00108">
    <property type="entry name" value="PROTEIN_KINASE_ST"/>
    <property type="match status" value="1"/>
</dbReference>
<evidence type="ECO:0000256" key="2">
    <source>
        <dbReference type="ARBA" id="ARBA00022527"/>
    </source>
</evidence>
<dbReference type="Pfam" id="PF00069">
    <property type="entry name" value="Pkinase"/>
    <property type="match status" value="1"/>
</dbReference>
<dbReference type="GO" id="GO:0005737">
    <property type="term" value="C:cytoplasm"/>
    <property type="evidence" value="ECO:0007669"/>
    <property type="project" value="TreeGrafter"/>
</dbReference>
<dbReference type="InterPro" id="IPR039192">
    <property type="entry name" value="STKc_GSK3"/>
</dbReference>
<evidence type="ECO:0000256" key="3">
    <source>
        <dbReference type="ARBA" id="ARBA00022679"/>
    </source>
</evidence>
<dbReference type="PROSITE" id="PS00107">
    <property type="entry name" value="PROTEIN_KINASE_ATP"/>
    <property type="match status" value="1"/>
</dbReference>
<feature type="compositionally biased region" description="Basic and acidic residues" evidence="8">
    <location>
        <begin position="69"/>
        <end position="80"/>
    </location>
</feature>
<dbReference type="InterPro" id="IPR017441">
    <property type="entry name" value="Protein_kinase_ATP_BS"/>
</dbReference>
<evidence type="ECO:0000259" key="9">
    <source>
        <dbReference type="PROSITE" id="PS50011"/>
    </source>
</evidence>
<feature type="compositionally biased region" description="Low complexity" evidence="8">
    <location>
        <begin position="18"/>
        <end position="31"/>
    </location>
</feature>
<dbReference type="Pfam" id="PF08457">
    <property type="entry name" value="Sfi1"/>
    <property type="match status" value="2"/>
</dbReference>
<proteinExistence type="inferred from homology"/>
<dbReference type="EMBL" id="PJQD01000023">
    <property type="protein sequence ID" value="POY74679.1"/>
    <property type="molecule type" value="Genomic_DNA"/>
</dbReference>
<dbReference type="PANTHER" id="PTHR24057:SF0">
    <property type="entry name" value="PROTEIN KINASE SHAGGY-RELATED"/>
    <property type="match status" value="1"/>
</dbReference>
<dbReference type="GO" id="GO:0030154">
    <property type="term" value="P:cell differentiation"/>
    <property type="evidence" value="ECO:0007669"/>
    <property type="project" value="TreeGrafter"/>
</dbReference>
<evidence type="ECO:0000256" key="8">
    <source>
        <dbReference type="SAM" id="MobiDB-lite"/>
    </source>
</evidence>
<keyword evidence="4 7" id="KW-0547">Nucleotide-binding</keyword>
<protein>
    <submittedName>
        <fullName evidence="10">Putative Non-specific serine/threonine protein kinase</fullName>
        <ecNumber evidence="10">2.7.11.1</ecNumber>
    </submittedName>
</protein>
<accession>A0A2S5BD28</accession>
<evidence type="ECO:0000256" key="4">
    <source>
        <dbReference type="ARBA" id="ARBA00022741"/>
    </source>
</evidence>
<feature type="compositionally biased region" description="Low complexity" evidence="8">
    <location>
        <begin position="1061"/>
        <end position="1079"/>
    </location>
</feature>
<evidence type="ECO:0000256" key="1">
    <source>
        <dbReference type="ARBA" id="ARBA00005527"/>
    </source>
</evidence>
<dbReference type="EC" id="2.7.11.1" evidence="10"/>
<dbReference type="InterPro" id="IPR000719">
    <property type="entry name" value="Prot_kinase_dom"/>
</dbReference>
<dbReference type="GO" id="GO:0005634">
    <property type="term" value="C:nucleus"/>
    <property type="evidence" value="ECO:0007669"/>
    <property type="project" value="TreeGrafter"/>
</dbReference>